<keyword evidence="6" id="KW-0255">Endonuclease</keyword>
<dbReference type="InterPro" id="IPR003308">
    <property type="entry name" value="Integrase_Zn-bd_dom_N"/>
</dbReference>
<feature type="non-terminal residue" evidence="13">
    <location>
        <position position="1"/>
    </location>
</feature>
<keyword evidence="8" id="KW-0695">RNA-directed DNA polymerase</keyword>
<dbReference type="InterPro" id="IPR017856">
    <property type="entry name" value="Integrase-like_N"/>
</dbReference>
<evidence type="ECO:0000256" key="7">
    <source>
        <dbReference type="ARBA" id="ARBA00022801"/>
    </source>
</evidence>
<evidence type="ECO:0000256" key="1">
    <source>
        <dbReference type="ARBA" id="ARBA00012493"/>
    </source>
</evidence>
<evidence type="ECO:0000259" key="11">
    <source>
        <dbReference type="PROSITE" id="PS50879"/>
    </source>
</evidence>
<dbReference type="Pfam" id="PF00075">
    <property type="entry name" value="RNase_H"/>
    <property type="match status" value="1"/>
</dbReference>
<dbReference type="SUPFAM" id="SSF46919">
    <property type="entry name" value="N-terminal Zn binding domain of HIV integrase"/>
    <property type="match status" value="1"/>
</dbReference>
<sequence length="280" mass="31144">EGSSQIAELSAVVRAFHLFPQPLNLVSDSAYVVGVVSRIENGYLRELSNQKLFTLFKMLLLFIQQRKHPFYITHIRSHTCLPGPLTEGNDVADKATNSAFPVNSVPTPNNFEKARISHYFFHQNSKSLQKLFQLSVSQAKEIVSACPDCQLVTPVRAEGVNPRGLNPLDLWQSVVTHVPQFGRLKYVHVSVDTCSGLIVATTQTGEKAKDVKKHFSSAFAIMGVPKHIKTDNGPAYISASLKEFFNMWGIVHTTGIPHSPQGQAIIERTHKSLKNMLKKQ</sequence>
<keyword evidence="5" id="KW-0479">Metal-binding</keyword>
<dbReference type="PROSITE" id="PS50879">
    <property type="entry name" value="RNASE_H_1"/>
    <property type="match status" value="1"/>
</dbReference>
<dbReference type="Proteomes" id="UP000588334">
    <property type="component" value="Unassembled WGS sequence"/>
</dbReference>
<accession>A0A7K8W829</accession>
<keyword evidence="3" id="KW-0548">Nucleotidyltransferase</keyword>
<dbReference type="InterPro" id="IPR001584">
    <property type="entry name" value="Integrase_cat-core"/>
</dbReference>
<organism evidence="13 14">
    <name type="scientific">Sclerurus mexicanus</name>
    <name type="common">tawny-throated leaftosser</name>
    <dbReference type="NCBI Taxonomy" id="265632"/>
    <lineage>
        <taxon>Eukaryota</taxon>
        <taxon>Metazoa</taxon>
        <taxon>Chordata</taxon>
        <taxon>Craniata</taxon>
        <taxon>Vertebrata</taxon>
        <taxon>Euteleostomi</taxon>
        <taxon>Archelosauria</taxon>
        <taxon>Archosauria</taxon>
        <taxon>Dinosauria</taxon>
        <taxon>Saurischia</taxon>
        <taxon>Theropoda</taxon>
        <taxon>Coelurosauria</taxon>
        <taxon>Aves</taxon>
        <taxon>Neognathae</taxon>
        <taxon>Neoaves</taxon>
        <taxon>Telluraves</taxon>
        <taxon>Australaves</taxon>
        <taxon>Passeriformes</taxon>
        <taxon>Furnariidae</taxon>
        <taxon>Sclerurus</taxon>
    </lineage>
</organism>
<dbReference type="PANTHER" id="PTHR41694:SF3">
    <property type="entry name" value="RNA-DIRECTED DNA POLYMERASE-RELATED"/>
    <property type="match status" value="1"/>
</dbReference>
<feature type="domain" description="RNase H type-1" evidence="11">
    <location>
        <begin position="1"/>
        <end position="101"/>
    </location>
</feature>
<dbReference type="GO" id="GO:0035613">
    <property type="term" value="F:RNA stem-loop binding"/>
    <property type="evidence" value="ECO:0007669"/>
    <property type="project" value="TreeGrafter"/>
</dbReference>
<dbReference type="PROSITE" id="PS50994">
    <property type="entry name" value="INTEGRASE"/>
    <property type="match status" value="1"/>
</dbReference>
<feature type="domain" description="Integrase catalytic" evidence="12">
    <location>
        <begin position="163"/>
        <end position="280"/>
    </location>
</feature>
<dbReference type="Pfam" id="PF00665">
    <property type="entry name" value="rve"/>
    <property type="match status" value="1"/>
</dbReference>
<dbReference type="Gene3D" id="1.10.10.200">
    <property type="match status" value="1"/>
</dbReference>
<dbReference type="PANTHER" id="PTHR41694">
    <property type="entry name" value="ENDOGENOUS RETROVIRUS GROUP K MEMBER POL PROTEIN"/>
    <property type="match status" value="1"/>
</dbReference>
<keyword evidence="9" id="KW-0862">Zinc</keyword>
<dbReference type="GO" id="GO:0008270">
    <property type="term" value="F:zinc ion binding"/>
    <property type="evidence" value="ECO:0007669"/>
    <property type="project" value="UniProtKB-KW"/>
</dbReference>
<evidence type="ECO:0000256" key="3">
    <source>
        <dbReference type="ARBA" id="ARBA00022695"/>
    </source>
</evidence>
<feature type="domain" description="Integrase-type" evidence="10">
    <location>
        <begin position="109"/>
        <end position="150"/>
    </location>
</feature>
<dbReference type="GO" id="GO:0015074">
    <property type="term" value="P:DNA integration"/>
    <property type="evidence" value="ECO:0007669"/>
    <property type="project" value="InterPro"/>
</dbReference>
<dbReference type="InterPro" id="IPR002156">
    <property type="entry name" value="RNaseH_domain"/>
</dbReference>
<keyword evidence="2" id="KW-0808">Transferase</keyword>
<evidence type="ECO:0000256" key="5">
    <source>
        <dbReference type="ARBA" id="ARBA00022723"/>
    </source>
</evidence>
<protein>
    <recommendedName>
        <fullName evidence="1">RNA-directed DNA polymerase</fullName>
        <ecNumber evidence="1">2.7.7.49</ecNumber>
    </recommendedName>
</protein>
<evidence type="ECO:0000313" key="14">
    <source>
        <dbReference type="Proteomes" id="UP000588334"/>
    </source>
</evidence>
<dbReference type="Pfam" id="PF02022">
    <property type="entry name" value="Integrase_Zn"/>
    <property type="match status" value="1"/>
</dbReference>
<dbReference type="PROSITE" id="PS50876">
    <property type="entry name" value="ZF_INTEGRASE"/>
    <property type="match status" value="1"/>
</dbReference>
<dbReference type="InterPro" id="IPR012337">
    <property type="entry name" value="RNaseH-like_sf"/>
</dbReference>
<dbReference type="GO" id="GO:0004523">
    <property type="term" value="F:RNA-DNA hybrid ribonuclease activity"/>
    <property type="evidence" value="ECO:0007669"/>
    <property type="project" value="InterPro"/>
</dbReference>
<evidence type="ECO:0000256" key="9">
    <source>
        <dbReference type="PROSITE-ProRule" id="PRU00450"/>
    </source>
</evidence>
<reference evidence="13 14" key="1">
    <citation type="submission" date="2019-09" db="EMBL/GenBank/DDBJ databases">
        <title>Bird 10,000 Genomes (B10K) Project - Family phase.</title>
        <authorList>
            <person name="Zhang G."/>
        </authorList>
    </citation>
    <scope>NUCLEOTIDE SEQUENCE [LARGE SCALE GENOMIC DNA]</scope>
    <source>
        <strain evidence="13">B10K-DU-001-03</strain>
        <tissue evidence="13">Muscle</tissue>
    </source>
</reference>
<keyword evidence="9" id="KW-0863">Zinc-finger</keyword>
<dbReference type="InterPro" id="IPR036397">
    <property type="entry name" value="RNaseH_sf"/>
</dbReference>
<evidence type="ECO:0000256" key="2">
    <source>
        <dbReference type="ARBA" id="ARBA00022679"/>
    </source>
</evidence>
<evidence type="ECO:0000256" key="4">
    <source>
        <dbReference type="ARBA" id="ARBA00022722"/>
    </source>
</evidence>
<proteinExistence type="predicted"/>
<comment type="caution">
    <text evidence="13">The sequence shown here is derived from an EMBL/GenBank/DDBJ whole genome shotgun (WGS) entry which is preliminary data.</text>
</comment>
<evidence type="ECO:0000256" key="6">
    <source>
        <dbReference type="ARBA" id="ARBA00022759"/>
    </source>
</evidence>
<dbReference type="OrthoDB" id="9386368at2759"/>
<evidence type="ECO:0000259" key="10">
    <source>
        <dbReference type="PROSITE" id="PS50876"/>
    </source>
</evidence>
<dbReference type="Gene3D" id="3.30.420.10">
    <property type="entry name" value="Ribonuclease H-like superfamily/Ribonuclease H"/>
    <property type="match status" value="2"/>
</dbReference>
<keyword evidence="4" id="KW-0540">Nuclease</keyword>
<evidence type="ECO:0000256" key="8">
    <source>
        <dbReference type="ARBA" id="ARBA00022918"/>
    </source>
</evidence>
<dbReference type="AlphaFoldDB" id="A0A7K8W829"/>
<dbReference type="EC" id="2.7.7.49" evidence="1"/>
<keyword evidence="7" id="KW-0378">Hydrolase</keyword>
<evidence type="ECO:0000313" key="13">
    <source>
        <dbReference type="EMBL" id="NXF74831.1"/>
    </source>
</evidence>
<gene>
    <name evidence="13" type="primary">Ervk6_0</name>
    <name evidence="13" type="ORF">SCLMEX_R01334</name>
</gene>
<dbReference type="EMBL" id="VWZF01002397">
    <property type="protein sequence ID" value="NXF74831.1"/>
    <property type="molecule type" value="Genomic_DNA"/>
</dbReference>
<evidence type="ECO:0000259" key="12">
    <source>
        <dbReference type="PROSITE" id="PS50994"/>
    </source>
</evidence>
<keyword evidence="14" id="KW-1185">Reference proteome</keyword>
<name>A0A7K8W829_9FURN</name>
<dbReference type="SUPFAM" id="SSF53098">
    <property type="entry name" value="Ribonuclease H-like"/>
    <property type="match status" value="2"/>
</dbReference>
<feature type="non-terminal residue" evidence="13">
    <location>
        <position position="280"/>
    </location>
</feature>
<dbReference type="GO" id="GO:0003964">
    <property type="term" value="F:RNA-directed DNA polymerase activity"/>
    <property type="evidence" value="ECO:0007669"/>
    <property type="project" value="UniProtKB-KW"/>
</dbReference>